<keyword evidence="1" id="KW-1133">Transmembrane helix</keyword>
<name>A0ABT9YL40_9BACI</name>
<evidence type="ECO:0000256" key="1">
    <source>
        <dbReference type="SAM" id="Phobius"/>
    </source>
</evidence>
<proteinExistence type="predicted"/>
<feature type="transmembrane region" description="Helical" evidence="1">
    <location>
        <begin position="89"/>
        <end position="106"/>
    </location>
</feature>
<dbReference type="EMBL" id="JAUSUA010000006">
    <property type="protein sequence ID" value="MDQ0208585.1"/>
    <property type="molecule type" value="Genomic_DNA"/>
</dbReference>
<protein>
    <submittedName>
        <fullName evidence="2">Membrane protein</fullName>
    </submittedName>
</protein>
<feature type="transmembrane region" description="Helical" evidence="1">
    <location>
        <begin position="112"/>
        <end position="136"/>
    </location>
</feature>
<keyword evidence="3" id="KW-1185">Reference proteome</keyword>
<dbReference type="RefSeq" id="WP_306984763.1">
    <property type="nucleotide sequence ID" value="NZ_JAUSUA010000006.1"/>
</dbReference>
<gene>
    <name evidence="2" type="ORF">J2S05_003397</name>
</gene>
<dbReference type="Proteomes" id="UP001225034">
    <property type="component" value="Unassembled WGS sequence"/>
</dbReference>
<dbReference type="Pfam" id="PF10067">
    <property type="entry name" value="DUF2306"/>
    <property type="match status" value="1"/>
</dbReference>
<feature type="transmembrane region" description="Helical" evidence="1">
    <location>
        <begin position="48"/>
        <end position="69"/>
    </location>
</feature>
<accession>A0ABT9YL40</accession>
<evidence type="ECO:0000313" key="3">
    <source>
        <dbReference type="Proteomes" id="UP001225034"/>
    </source>
</evidence>
<feature type="transmembrane region" description="Helical" evidence="1">
    <location>
        <begin position="7"/>
        <end position="28"/>
    </location>
</feature>
<reference evidence="2 3" key="1">
    <citation type="submission" date="2023-07" db="EMBL/GenBank/DDBJ databases">
        <title>Genomic Encyclopedia of Type Strains, Phase IV (KMG-IV): sequencing the most valuable type-strain genomes for metagenomic binning, comparative biology and taxonomic classification.</title>
        <authorList>
            <person name="Goeker M."/>
        </authorList>
    </citation>
    <scope>NUCLEOTIDE SEQUENCE [LARGE SCALE GENOMIC DNA]</scope>
    <source>
        <strain evidence="2 3">DSM 19154</strain>
    </source>
</reference>
<keyword evidence="1" id="KW-0812">Transmembrane</keyword>
<feature type="transmembrane region" description="Helical" evidence="1">
    <location>
        <begin position="148"/>
        <end position="172"/>
    </location>
</feature>
<feature type="transmembrane region" description="Helical" evidence="1">
    <location>
        <begin position="178"/>
        <end position="199"/>
    </location>
</feature>
<comment type="caution">
    <text evidence="2">The sequence shown here is derived from an EMBL/GenBank/DDBJ whole genome shotgun (WGS) entry which is preliminary data.</text>
</comment>
<sequence length="204" mass="23582">MKRKTIIITLSVISFMWILHTVSKNFLVDPEFTTFLGNKDATLSNVNLWKIMIQIHIILAVVALMTGPLGLSKRIRNKRPTIHRWNGRIYILSILLNMIPGYYVSFFANGGFISTIGFLILNTLWLMTTINGYLYIIKKQIRQHRNWMIRSFMLTYANLTIYIVVAICHNALGFDYGHAYTLAVWLAFTINLIIAEIIIKKTKI</sequence>
<dbReference type="InterPro" id="IPR018750">
    <property type="entry name" value="DUF2306_membrane"/>
</dbReference>
<evidence type="ECO:0000313" key="2">
    <source>
        <dbReference type="EMBL" id="MDQ0208585.1"/>
    </source>
</evidence>
<organism evidence="2 3">
    <name type="scientific">Alkalicoccobacillus murimartini</name>
    <dbReference type="NCBI Taxonomy" id="171685"/>
    <lineage>
        <taxon>Bacteria</taxon>
        <taxon>Bacillati</taxon>
        <taxon>Bacillota</taxon>
        <taxon>Bacilli</taxon>
        <taxon>Bacillales</taxon>
        <taxon>Bacillaceae</taxon>
        <taxon>Alkalicoccobacillus</taxon>
    </lineage>
</organism>
<keyword evidence="1" id="KW-0472">Membrane</keyword>